<gene>
    <name evidence="1" type="ORF">DRP43_02045</name>
</gene>
<dbReference type="AlphaFoldDB" id="A0A660SMA5"/>
<reference evidence="1 2" key="1">
    <citation type="submission" date="2018-06" db="EMBL/GenBank/DDBJ databases">
        <title>Extensive metabolic versatility and redundancy in microbially diverse, dynamic hydrothermal sediments.</title>
        <authorList>
            <person name="Dombrowski N."/>
            <person name="Teske A."/>
            <person name="Baker B.J."/>
        </authorList>
    </citation>
    <scope>NUCLEOTIDE SEQUENCE [LARGE SCALE GENOMIC DNA]</scope>
    <source>
        <strain evidence="1">B10_G13</strain>
    </source>
</reference>
<comment type="caution">
    <text evidence="1">The sequence shown here is derived from an EMBL/GenBank/DDBJ whole genome shotgun (WGS) entry which is preliminary data.</text>
</comment>
<evidence type="ECO:0000313" key="2">
    <source>
        <dbReference type="Proteomes" id="UP000271125"/>
    </source>
</evidence>
<evidence type="ECO:0000313" key="1">
    <source>
        <dbReference type="EMBL" id="RKX71899.1"/>
    </source>
</evidence>
<accession>A0A660SMA5</accession>
<sequence length="83" mass="9495">MENLELLVNKYLNRKPDYIIHLGDIDSPFMIPILGKLNVEGLLIKGNNDGDTDYLGVKCFENNIKFVCPPYHLDLEGKKFLLT</sequence>
<protein>
    <submittedName>
        <fullName evidence="1">Metallophosphoesterase</fullName>
    </submittedName>
</protein>
<organism evidence="1 2">
    <name type="scientific">candidate division TA06 bacterium</name>
    <dbReference type="NCBI Taxonomy" id="2250710"/>
    <lineage>
        <taxon>Bacteria</taxon>
        <taxon>Bacteria division TA06</taxon>
    </lineage>
</organism>
<dbReference type="EMBL" id="QNBD01000070">
    <property type="protein sequence ID" value="RKX71899.1"/>
    <property type="molecule type" value="Genomic_DNA"/>
</dbReference>
<proteinExistence type="predicted"/>
<dbReference type="Proteomes" id="UP000271125">
    <property type="component" value="Unassembled WGS sequence"/>
</dbReference>
<dbReference type="SUPFAM" id="SSF56300">
    <property type="entry name" value="Metallo-dependent phosphatases"/>
    <property type="match status" value="1"/>
</dbReference>
<dbReference type="Gene3D" id="3.60.21.10">
    <property type="match status" value="1"/>
</dbReference>
<name>A0A660SMA5_UNCT6</name>
<dbReference type="InterPro" id="IPR029052">
    <property type="entry name" value="Metallo-depent_PP-like"/>
</dbReference>
<feature type="non-terminal residue" evidence="1">
    <location>
        <position position="83"/>
    </location>
</feature>